<keyword evidence="1" id="KW-0812">Transmembrane</keyword>
<reference evidence="3 4" key="1">
    <citation type="submission" date="2013-11" db="EMBL/GenBank/DDBJ databases">
        <title>Metagenomic analysis of a methanogenic consortium involved in long chain n-alkane degradation.</title>
        <authorList>
            <person name="Davidova I.A."/>
            <person name="Callaghan A.V."/>
            <person name="Wawrik B."/>
            <person name="Pruitt S."/>
            <person name="Marks C."/>
            <person name="Duncan K.E."/>
            <person name="Suflita J.M."/>
        </authorList>
    </citation>
    <scope>NUCLEOTIDE SEQUENCE [LARGE SCALE GENOMIC DNA]</scope>
    <source>
        <strain evidence="3 4">SPR</strain>
    </source>
</reference>
<dbReference type="Pfam" id="PF24894">
    <property type="entry name" value="Hexapep_GlmU"/>
    <property type="match status" value="1"/>
</dbReference>
<keyword evidence="4" id="KW-1185">Reference proteome</keyword>
<dbReference type="InterPro" id="IPR011004">
    <property type="entry name" value="Trimer_LpxA-like_sf"/>
</dbReference>
<keyword evidence="1" id="KW-1133">Transmembrane helix</keyword>
<dbReference type="SUPFAM" id="SSF53448">
    <property type="entry name" value="Nucleotide-diphospho-sugar transferases"/>
    <property type="match status" value="1"/>
</dbReference>
<name>A0A0D2GN32_9BACT</name>
<dbReference type="PANTHER" id="PTHR22572">
    <property type="entry name" value="SUGAR-1-PHOSPHATE GUANYL TRANSFERASE"/>
    <property type="match status" value="1"/>
</dbReference>
<comment type="caution">
    <text evidence="3">The sequence shown here is derived from an EMBL/GenBank/DDBJ whole genome shotgun (WGS) entry which is preliminary data.</text>
</comment>
<dbReference type="STRING" id="1429043.X474_00175"/>
<dbReference type="RefSeq" id="WP_044346050.1">
    <property type="nucleotide sequence ID" value="NZ_AZAC01000001.1"/>
</dbReference>
<dbReference type="InParanoid" id="A0A0D2GN32"/>
<dbReference type="OrthoDB" id="9786117at2"/>
<dbReference type="Gene3D" id="3.90.550.10">
    <property type="entry name" value="Spore Coat Polysaccharide Biosynthesis Protein SpsA, Chain A"/>
    <property type="match status" value="1"/>
</dbReference>
<dbReference type="AlphaFoldDB" id="A0A0D2GN32"/>
<evidence type="ECO:0000313" key="4">
    <source>
        <dbReference type="Proteomes" id="UP000032233"/>
    </source>
</evidence>
<dbReference type="SUPFAM" id="SSF51161">
    <property type="entry name" value="Trimeric LpxA-like enzymes"/>
    <property type="match status" value="1"/>
</dbReference>
<evidence type="ECO:0000256" key="1">
    <source>
        <dbReference type="SAM" id="Phobius"/>
    </source>
</evidence>
<sequence length="484" mass="53979">MRAVILVTGHAPWLETQNHLLPSFLFPLGDRPFLHHVVEYLSQKGIKRLDFILSRMPEKIEASLGTGSRWGLCFDYHLVRDPARPYRRIRTILSDEASDFWLIHGDRLPRFNLSSNTRAWIVDPNGKPAGWGFLPGDSARNFNSETKEEDLLGLIELPFVKSALTLEARSPAGILAANTLLLEKKFPELLLKAGEVEPGVWLARNVVMHPTANLLPPVLIGSDCRISQGAQVGPCVVVGQGSYLGKRSEVSDTVVFPGSFVGDELEIKRTLVDRNLLISVRLGVALEINEDFLLSSMAGGWFTKKLVRALARAFALVFLVWSFPFGAVFLFYSISKGLRPVFKKRQVLRQPLPREASLWTNCSLLSLSGKFKCRPEDGLADFFLRFLPGLLSVIKGDLAMVGLPPRQDKEIEQLPVVRKNLCHLAKAGLVDESSVVFGPDPDPDELYSSEAFYAARAGLRLDIRILLRYLGRICGLLRPGFDKR</sequence>
<dbReference type="Gene3D" id="2.160.10.10">
    <property type="entry name" value="Hexapeptide repeat proteins"/>
    <property type="match status" value="1"/>
</dbReference>
<feature type="domain" description="Glucose-1-phosphate adenylyltransferase/Bifunctional protein GlmU-like C-terminal hexapeptide" evidence="2">
    <location>
        <begin position="219"/>
        <end position="291"/>
    </location>
</feature>
<accession>A0A0D2GN32</accession>
<dbReference type="InterPro" id="IPR050486">
    <property type="entry name" value="Mannose-1P_guanyltransferase"/>
</dbReference>
<dbReference type="EMBL" id="AZAC01000001">
    <property type="protein sequence ID" value="KIX16017.1"/>
    <property type="molecule type" value="Genomic_DNA"/>
</dbReference>
<evidence type="ECO:0000259" key="2">
    <source>
        <dbReference type="Pfam" id="PF24894"/>
    </source>
</evidence>
<protein>
    <recommendedName>
        <fullName evidence="2">Glucose-1-phosphate adenylyltransferase/Bifunctional protein GlmU-like C-terminal hexapeptide domain-containing protein</fullName>
    </recommendedName>
</protein>
<proteinExistence type="predicted"/>
<gene>
    <name evidence="3" type="ORF">X474_00175</name>
</gene>
<feature type="transmembrane region" description="Helical" evidence="1">
    <location>
        <begin position="313"/>
        <end position="335"/>
    </location>
</feature>
<dbReference type="Proteomes" id="UP000032233">
    <property type="component" value="Unassembled WGS sequence"/>
</dbReference>
<keyword evidence="1" id="KW-0472">Membrane</keyword>
<dbReference type="InterPro" id="IPR056818">
    <property type="entry name" value="GlmU/GlgC-like_hexapep"/>
</dbReference>
<organism evidence="3 4">
    <name type="scientific">Dethiosulfatarculus sandiegensis</name>
    <dbReference type="NCBI Taxonomy" id="1429043"/>
    <lineage>
        <taxon>Bacteria</taxon>
        <taxon>Pseudomonadati</taxon>
        <taxon>Thermodesulfobacteriota</taxon>
        <taxon>Desulfarculia</taxon>
        <taxon>Desulfarculales</taxon>
        <taxon>Desulfarculaceae</taxon>
        <taxon>Dethiosulfatarculus</taxon>
    </lineage>
</organism>
<dbReference type="InterPro" id="IPR029044">
    <property type="entry name" value="Nucleotide-diphossugar_trans"/>
</dbReference>
<evidence type="ECO:0000313" key="3">
    <source>
        <dbReference type="EMBL" id="KIX16017.1"/>
    </source>
</evidence>